<evidence type="ECO:0000256" key="1">
    <source>
        <dbReference type="SAM" id="MobiDB-lite"/>
    </source>
</evidence>
<dbReference type="OrthoDB" id="6798593at2759"/>
<dbReference type="EMBL" id="CAKOFQ010007404">
    <property type="protein sequence ID" value="CAH2000346.1"/>
    <property type="molecule type" value="Genomic_DNA"/>
</dbReference>
<dbReference type="AlphaFoldDB" id="A0A9P0LPV9"/>
<feature type="region of interest" description="Disordered" evidence="1">
    <location>
        <begin position="29"/>
        <end position="48"/>
    </location>
</feature>
<comment type="caution">
    <text evidence="2">The sequence shown here is derived from an EMBL/GenBank/DDBJ whole genome shotgun (WGS) entry which is preliminary data.</text>
</comment>
<proteinExistence type="predicted"/>
<accession>A0A9P0LPV9</accession>
<reference evidence="2" key="1">
    <citation type="submission" date="2022-03" db="EMBL/GenBank/DDBJ databases">
        <authorList>
            <person name="Sayadi A."/>
        </authorList>
    </citation>
    <scope>NUCLEOTIDE SEQUENCE</scope>
</reference>
<protein>
    <submittedName>
        <fullName evidence="2">Uncharacterized protein</fullName>
    </submittedName>
</protein>
<name>A0A9P0LPV9_ACAOB</name>
<evidence type="ECO:0000313" key="3">
    <source>
        <dbReference type="Proteomes" id="UP001152888"/>
    </source>
</evidence>
<keyword evidence="3" id="KW-1185">Reference proteome</keyword>
<evidence type="ECO:0000313" key="2">
    <source>
        <dbReference type="EMBL" id="CAH2000346.1"/>
    </source>
</evidence>
<gene>
    <name evidence="2" type="ORF">ACAOBT_LOCUS25515</name>
</gene>
<sequence>MGVHVLQDCGGRIDHIVKMKTTGAVVPIKDGHGKHKNRPNALSADQKQSVGKHIDAIPKYQSHCSTSNNINKMFLNCDMTTASLYKDYYVRWCQQQNIIPVKQNTSRKIFRTEYNIGLNLPKSDKCKICDESKIKLDIAKSNNDDKEEERLTTFLNLHKIRFKAM</sequence>
<dbReference type="Proteomes" id="UP001152888">
    <property type="component" value="Unassembled WGS sequence"/>
</dbReference>
<organism evidence="2 3">
    <name type="scientific">Acanthoscelides obtectus</name>
    <name type="common">Bean weevil</name>
    <name type="synonym">Bruchus obtectus</name>
    <dbReference type="NCBI Taxonomy" id="200917"/>
    <lineage>
        <taxon>Eukaryota</taxon>
        <taxon>Metazoa</taxon>
        <taxon>Ecdysozoa</taxon>
        <taxon>Arthropoda</taxon>
        <taxon>Hexapoda</taxon>
        <taxon>Insecta</taxon>
        <taxon>Pterygota</taxon>
        <taxon>Neoptera</taxon>
        <taxon>Endopterygota</taxon>
        <taxon>Coleoptera</taxon>
        <taxon>Polyphaga</taxon>
        <taxon>Cucujiformia</taxon>
        <taxon>Chrysomeloidea</taxon>
        <taxon>Chrysomelidae</taxon>
        <taxon>Bruchinae</taxon>
        <taxon>Bruchini</taxon>
        <taxon>Acanthoscelides</taxon>
    </lineage>
</organism>